<evidence type="ECO:0000256" key="1">
    <source>
        <dbReference type="SAM" id="Phobius"/>
    </source>
</evidence>
<keyword evidence="3" id="KW-1185">Reference proteome</keyword>
<name>A0A4U1CGF9_9SPHI</name>
<keyword evidence="1" id="KW-1133">Transmembrane helix</keyword>
<keyword evidence="1" id="KW-0472">Membrane</keyword>
<gene>
    <name evidence="2" type="ORF">FA045_02565</name>
</gene>
<protein>
    <submittedName>
        <fullName evidence="2">Uncharacterized protein</fullName>
    </submittedName>
</protein>
<dbReference type="OrthoDB" id="1094383at2"/>
<evidence type="ECO:0000313" key="3">
    <source>
        <dbReference type="Proteomes" id="UP000310477"/>
    </source>
</evidence>
<sequence>MAHWDVPLTTEESEFNQVFAKYGGIYITGTNTKQLIETCLEIGVSVITSLNQQTHRDIPVIFNVIKDTTISAKSTLINGKFFIGVNIGAILGIFSLFYRMLSHPEILPHYGNVKAEQYDEKIYDAKTGDLRTIMDYSEEPIFPRCDIRRALAETLFFSFLRMTILHEYAHISKGHLAFKEKYFMFKNAETVKLVNPNDENIILQGFEIDADAFAIYGLFSHLTHLLENKGKLGELTICYTNNQNAIFLTCFAISCSFRIFGNFDWDIDNLSEKKNPPAHVRLYAALVFINNYIKEKSMVPENEVREIFFHANNEAEIAFSKISLQIPSFEHDTKALDPGTMEHYGNIYHKFLEIESLLKKTEPY</sequence>
<evidence type="ECO:0000313" key="2">
    <source>
        <dbReference type="EMBL" id="TKC03471.1"/>
    </source>
</evidence>
<reference evidence="2 3" key="1">
    <citation type="submission" date="2019-04" db="EMBL/GenBank/DDBJ databases">
        <title>Pedobacter sp. AR-2-6 sp. nov., isolated from Arctic soil.</title>
        <authorList>
            <person name="Dahal R.H."/>
            <person name="Kim D.-U."/>
        </authorList>
    </citation>
    <scope>NUCLEOTIDE SEQUENCE [LARGE SCALE GENOMIC DNA]</scope>
    <source>
        <strain evidence="2 3">AR-2-6</strain>
    </source>
</reference>
<dbReference type="AlphaFoldDB" id="A0A4U1CGF9"/>
<comment type="caution">
    <text evidence="2">The sequence shown here is derived from an EMBL/GenBank/DDBJ whole genome shotgun (WGS) entry which is preliminary data.</text>
</comment>
<dbReference type="EMBL" id="SWBO01000001">
    <property type="protein sequence ID" value="TKC03471.1"/>
    <property type="molecule type" value="Genomic_DNA"/>
</dbReference>
<feature type="transmembrane region" description="Helical" evidence="1">
    <location>
        <begin position="81"/>
        <end position="101"/>
    </location>
</feature>
<accession>A0A4U1CGF9</accession>
<dbReference type="Proteomes" id="UP000310477">
    <property type="component" value="Unassembled WGS sequence"/>
</dbReference>
<dbReference type="RefSeq" id="WP_136874123.1">
    <property type="nucleotide sequence ID" value="NZ_SWBO01000001.1"/>
</dbReference>
<keyword evidence="1" id="KW-0812">Transmembrane</keyword>
<organism evidence="2 3">
    <name type="scientific">Pedobacter cryotolerans</name>
    <dbReference type="NCBI Taxonomy" id="2571270"/>
    <lineage>
        <taxon>Bacteria</taxon>
        <taxon>Pseudomonadati</taxon>
        <taxon>Bacteroidota</taxon>
        <taxon>Sphingobacteriia</taxon>
        <taxon>Sphingobacteriales</taxon>
        <taxon>Sphingobacteriaceae</taxon>
        <taxon>Pedobacter</taxon>
    </lineage>
</organism>
<proteinExistence type="predicted"/>